<dbReference type="Gene3D" id="3.40.50.300">
    <property type="entry name" value="P-loop containing nucleotide triphosphate hydrolases"/>
    <property type="match status" value="1"/>
</dbReference>
<dbReference type="PROSITE" id="PS50043">
    <property type="entry name" value="HTH_LUXR_2"/>
    <property type="match status" value="1"/>
</dbReference>
<keyword evidence="5" id="KW-1185">Reference proteome</keyword>
<dbReference type="RefSeq" id="WP_354015923.1">
    <property type="nucleotide sequence ID" value="NZ_JBEPMU010000007.1"/>
</dbReference>
<reference evidence="4 5" key="1">
    <citation type="submission" date="2024-06" db="EMBL/GenBank/DDBJ databases">
        <title>Sorghum-associated microbial communities from plants grown in Nebraska, USA.</title>
        <authorList>
            <person name="Schachtman D."/>
        </authorList>
    </citation>
    <scope>NUCLEOTIDE SEQUENCE [LARGE SCALE GENOMIC DNA]</scope>
    <source>
        <strain evidence="4 5">1073</strain>
    </source>
</reference>
<dbReference type="InterPro" id="IPR027417">
    <property type="entry name" value="P-loop_NTPase"/>
</dbReference>
<protein>
    <submittedName>
        <fullName evidence="4">DNA-binding NarL/FixJ family response regulator</fullName>
    </submittedName>
</protein>
<gene>
    <name evidence="4" type="ORF">ABIC75_004320</name>
</gene>
<dbReference type="Gene3D" id="1.10.10.10">
    <property type="entry name" value="Winged helix-like DNA-binding domain superfamily/Winged helix DNA-binding domain"/>
    <property type="match status" value="1"/>
</dbReference>
<keyword evidence="1" id="KW-0547">Nucleotide-binding</keyword>
<dbReference type="CDD" id="cd06170">
    <property type="entry name" value="LuxR_C_like"/>
    <property type="match status" value="1"/>
</dbReference>
<dbReference type="PRINTS" id="PR00038">
    <property type="entry name" value="HTHLUXR"/>
</dbReference>
<dbReference type="InterPro" id="IPR036388">
    <property type="entry name" value="WH-like_DNA-bd_sf"/>
</dbReference>
<sequence length="861" mass="93938">MELVERDYALQRLRDARALAQQGTGRTALVYGEAGIGKTSLVRCLAFEHSEGRVLVGGCEALFSPRPLGPFYDIADAFTTRTRNLLGREGRRAELFASLLTDLQELDGTTLLVLEDLHWADAATLDLVKYLARRIERVRALLVLTYRDDELDARHPLRLLCGDLPSDVAVRVPLLPLTETAVANMARQTGRSSEGLFAATGGNPFFVTEALSGEGLPASVRDAVLARAGRQTPAVRELLDLAAVVPARIDVSLVQALLSPRDEDVAAALASGLLFAQDGTYAYRHELARISMEQALPAPVASALHARLLGHLESLGDKIPMARLVHHAAGAGDCTSVMKYAPKAAADAAAHGAHCDAAWLYGKALAHAGDLPDAARADLLERYAYQCYLTSQIDTAIASCQSALAIWRKLEDKRQEGHLLRWLSRLHWFIGRNSEADAYGNLAVQLLESIHADDELAWALSNRAQMHMLAGRTAEAVTWGTRAIAMAEKQGNTEVLAHALNNVGTARCVRRHADGKEMLKRSLEIAIAHGYGEHVARAYANLTSSAVTTRDYPEGQWYISQASAYFNERDLDSWSQYVVAYQTRLDFEQGRWDAAGQLASQLLTRCDVTPVARIPALTVLARIRLRRGDPGGNDLLEEVTELACATGELQRLAPVASARAEAAWLRGDEVDDDPIVSQTCRLAEELHDTRALGELLFWRHWMGEDWPETADIEAPYALQRNGQWQDAALAWQSVGCPYERALALMEGDEYGINEALATLSALEASATIKRCRDTLHRNGVRGMARGPRASTSANPAGLTLRELQILALLTQGLSNTEIAGRLARSEKTVEHHVSAVLRKLDARSRGEAVAQAGRLGLAQPH</sequence>
<dbReference type="Proteomes" id="UP001549184">
    <property type="component" value="Unassembled WGS sequence"/>
</dbReference>
<evidence type="ECO:0000313" key="5">
    <source>
        <dbReference type="Proteomes" id="UP001549184"/>
    </source>
</evidence>
<evidence type="ECO:0000256" key="1">
    <source>
        <dbReference type="ARBA" id="ARBA00022741"/>
    </source>
</evidence>
<dbReference type="Pfam" id="PF13191">
    <property type="entry name" value="AAA_16"/>
    <property type="match status" value="1"/>
</dbReference>
<dbReference type="SMART" id="SM00028">
    <property type="entry name" value="TPR"/>
    <property type="match status" value="2"/>
</dbReference>
<dbReference type="PANTHER" id="PTHR16305">
    <property type="entry name" value="TESTICULAR SOLUBLE ADENYLYL CYCLASE"/>
    <property type="match status" value="1"/>
</dbReference>
<feature type="domain" description="HTH luxR-type" evidence="3">
    <location>
        <begin position="791"/>
        <end position="856"/>
    </location>
</feature>
<dbReference type="EMBL" id="JBEPMU010000007">
    <property type="protein sequence ID" value="MET3654572.1"/>
    <property type="molecule type" value="Genomic_DNA"/>
</dbReference>
<dbReference type="SMART" id="SM00421">
    <property type="entry name" value="HTH_LUXR"/>
    <property type="match status" value="1"/>
</dbReference>
<evidence type="ECO:0000256" key="2">
    <source>
        <dbReference type="ARBA" id="ARBA00022840"/>
    </source>
</evidence>
<evidence type="ECO:0000259" key="3">
    <source>
        <dbReference type="PROSITE" id="PS50043"/>
    </source>
</evidence>
<dbReference type="InterPro" id="IPR011990">
    <property type="entry name" value="TPR-like_helical_dom_sf"/>
</dbReference>
<dbReference type="GO" id="GO:0003677">
    <property type="term" value="F:DNA binding"/>
    <property type="evidence" value="ECO:0007669"/>
    <property type="project" value="UniProtKB-KW"/>
</dbReference>
<dbReference type="SUPFAM" id="SSF46894">
    <property type="entry name" value="C-terminal effector domain of the bipartite response regulators"/>
    <property type="match status" value="1"/>
</dbReference>
<dbReference type="InterPro" id="IPR016032">
    <property type="entry name" value="Sig_transdc_resp-reg_C-effctor"/>
</dbReference>
<dbReference type="PANTHER" id="PTHR16305:SF28">
    <property type="entry name" value="GUANYLATE CYCLASE DOMAIN-CONTAINING PROTEIN"/>
    <property type="match status" value="1"/>
</dbReference>
<dbReference type="SUPFAM" id="SSF48452">
    <property type="entry name" value="TPR-like"/>
    <property type="match status" value="1"/>
</dbReference>
<keyword evidence="2" id="KW-0067">ATP-binding</keyword>
<dbReference type="InterPro" id="IPR019734">
    <property type="entry name" value="TPR_rpt"/>
</dbReference>
<dbReference type="PROSITE" id="PS00622">
    <property type="entry name" value="HTH_LUXR_1"/>
    <property type="match status" value="1"/>
</dbReference>
<dbReference type="InterPro" id="IPR041664">
    <property type="entry name" value="AAA_16"/>
</dbReference>
<name>A0ABV2K186_9GAMM</name>
<evidence type="ECO:0000313" key="4">
    <source>
        <dbReference type="EMBL" id="MET3654572.1"/>
    </source>
</evidence>
<dbReference type="InterPro" id="IPR000792">
    <property type="entry name" value="Tscrpt_reg_LuxR_C"/>
</dbReference>
<accession>A0ABV2K186</accession>
<keyword evidence="4" id="KW-0238">DNA-binding</keyword>
<comment type="caution">
    <text evidence="4">The sequence shown here is derived from an EMBL/GenBank/DDBJ whole genome shotgun (WGS) entry which is preliminary data.</text>
</comment>
<dbReference type="Pfam" id="PF00196">
    <property type="entry name" value="GerE"/>
    <property type="match status" value="1"/>
</dbReference>
<organism evidence="4 5">
    <name type="scientific">Dyella japonica</name>
    <dbReference type="NCBI Taxonomy" id="231455"/>
    <lineage>
        <taxon>Bacteria</taxon>
        <taxon>Pseudomonadati</taxon>
        <taxon>Pseudomonadota</taxon>
        <taxon>Gammaproteobacteria</taxon>
        <taxon>Lysobacterales</taxon>
        <taxon>Rhodanobacteraceae</taxon>
        <taxon>Dyella</taxon>
    </lineage>
</organism>
<proteinExistence type="predicted"/>
<dbReference type="SUPFAM" id="SSF52540">
    <property type="entry name" value="P-loop containing nucleoside triphosphate hydrolases"/>
    <property type="match status" value="1"/>
</dbReference>
<dbReference type="Gene3D" id="1.25.40.10">
    <property type="entry name" value="Tetratricopeptide repeat domain"/>
    <property type="match status" value="2"/>
</dbReference>